<proteinExistence type="predicted"/>
<accession>J3KZA8</accession>
<protein>
    <submittedName>
        <fullName evidence="1">Uncharacterized protein</fullName>
    </submittedName>
</protein>
<evidence type="ECO:0000313" key="2">
    <source>
        <dbReference type="Proteomes" id="UP000006038"/>
    </source>
</evidence>
<dbReference type="AlphaFoldDB" id="J3KZA8"/>
<keyword evidence="2" id="KW-1185">Reference proteome</keyword>
<reference evidence="1" key="2">
    <citation type="submission" date="2013-04" db="UniProtKB">
        <authorList>
            <consortium name="EnsemblPlants"/>
        </authorList>
    </citation>
    <scope>IDENTIFICATION</scope>
</reference>
<sequence length="70" mass="7683">MMCSTTFPSQCSARYACRLSSALPLKPSARNMLRRSIPRPTSSSASLISRNNGGDICSIKKERREAAIIH</sequence>
<dbReference type="HOGENOM" id="CLU_2761805_0_0_1"/>
<organism evidence="1">
    <name type="scientific">Oryza brachyantha</name>
    <name type="common">malo sina</name>
    <dbReference type="NCBI Taxonomy" id="4533"/>
    <lineage>
        <taxon>Eukaryota</taxon>
        <taxon>Viridiplantae</taxon>
        <taxon>Streptophyta</taxon>
        <taxon>Embryophyta</taxon>
        <taxon>Tracheophyta</taxon>
        <taxon>Spermatophyta</taxon>
        <taxon>Magnoliopsida</taxon>
        <taxon>Liliopsida</taxon>
        <taxon>Poales</taxon>
        <taxon>Poaceae</taxon>
        <taxon>BOP clade</taxon>
        <taxon>Oryzoideae</taxon>
        <taxon>Oryzeae</taxon>
        <taxon>Oryzinae</taxon>
        <taxon>Oryza</taxon>
    </lineage>
</organism>
<evidence type="ECO:0000313" key="1">
    <source>
        <dbReference type="EnsemblPlants" id="OB01G23140.1"/>
    </source>
</evidence>
<name>J3KZA8_ORYBR</name>
<reference evidence="1" key="1">
    <citation type="journal article" date="2013" name="Nat. Commun.">
        <title>Whole-genome sequencing of Oryza brachyantha reveals mechanisms underlying Oryza genome evolution.</title>
        <authorList>
            <person name="Chen J."/>
            <person name="Huang Q."/>
            <person name="Gao D."/>
            <person name="Wang J."/>
            <person name="Lang Y."/>
            <person name="Liu T."/>
            <person name="Li B."/>
            <person name="Bai Z."/>
            <person name="Luis Goicoechea J."/>
            <person name="Liang C."/>
            <person name="Chen C."/>
            <person name="Zhang W."/>
            <person name="Sun S."/>
            <person name="Liao Y."/>
            <person name="Zhang X."/>
            <person name="Yang L."/>
            <person name="Song C."/>
            <person name="Wang M."/>
            <person name="Shi J."/>
            <person name="Liu G."/>
            <person name="Liu J."/>
            <person name="Zhou H."/>
            <person name="Zhou W."/>
            <person name="Yu Q."/>
            <person name="An N."/>
            <person name="Chen Y."/>
            <person name="Cai Q."/>
            <person name="Wang B."/>
            <person name="Liu B."/>
            <person name="Min J."/>
            <person name="Huang Y."/>
            <person name="Wu H."/>
            <person name="Li Z."/>
            <person name="Zhang Y."/>
            <person name="Yin Y."/>
            <person name="Song W."/>
            <person name="Jiang J."/>
            <person name="Jackson S.A."/>
            <person name="Wing R.A."/>
            <person name="Wang J."/>
            <person name="Chen M."/>
        </authorList>
    </citation>
    <scope>NUCLEOTIDE SEQUENCE [LARGE SCALE GENOMIC DNA]</scope>
    <source>
        <strain evidence="1">cv. IRGC 101232</strain>
    </source>
</reference>
<dbReference type="Proteomes" id="UP000006038">
    <property type="component" value="Chromosome 1"/>
</dbReference>
<dbReference type="Gramene" id="OB01G23140.1">
    <property type="protein sequence ID" value="OB01G23140.1"/>
    <property type="gene ID" value="OB01G23140"/>
</dbReference>
<dbReference type="EnsemblPlants" id="OB01G23140.1">
    <property type="protein sequence ID" value="OB01G23140.1"/>
    <property type="gene ID" value="OB01G23140"/>
</dbReference>